<proteinExistence type="predicted"/>
<keyword evidence="2" id="KW-0472">Membrane</keyword>
<accession>A0AAV5WLS0</accession>
<evidence type="ECO:0000256" key="2">
    <source>
        <dbReference type="SAM" id="Phobius"/>
    </source>
</evidence>
<comment type="caution">
    <text evidence="3">The sequence shown here is derived from an EMBL/GenBank/DDBJ whole genome shotgun (WGS) entry which is preliminary data.</text>
</comment>
<feature type="non-terminal residue" evidence="3">
    <location>
        <position position="90"/>
    </location>
</feature>
<keyword evidence="4" id="KW-1185">Reference proteome</keyword>
<keyword evidence="2" id="KW-0812">Transmembrane</keyword>
<organism evidence="3 4">
    <name type="scientific">Pristionchus fissidentatus</name>
    <dbReference type="NCBI Taxonomy" id="1538716"/>
    <lineage>
        <taxon>Eukaryota</taxon>
        <taxon>Metazoa</taxon>
        <taxon>Ecdysozoa</taxon>
        <taxon>Nematoda</taxon>
        <taxon>Chromadorea</taxon>
        <taxon>Rhabditida</taxon>
        <taxon>Rhabditina</taxon>
        <taxon>Diplogasteromorpha</taxon>
        <taxon>Diplogasteroidea</taxon>
        <taxon>Neodiplogasteridae</taxon>
        <taxon>Pristionchus</taxon>
    </lineage>
</organism>
<sequence>HIMDAKSILRPKVIIPAAIIIVVIVVAALVAVFFLRNPTAADDLLATMSGSTEAPEFHTTGPGIQSSLDNSNSDSNPRSFPSAANSPSQS</sequence>
<feature type="non-terminal residue" evidence="3">
    <location>
        <position position="1"/>
    </location>
</feature>
<evidence type="ECO:0000313" key="4">
    <source>
        <dbReference type="Proteomes" id="UP001432322"/>
    </source>
</evidence>
<feature type="transmembrane region" description="Helical" evidence="2">
    <location>
        <begin position="13"/>
        <end position="35"/>
    </location>
</feature>
<protein>
    <submittedName>
        <fullName evidence="3">Uncharacterized protein</fullName>
    </submittedName>
</protein>
<name>A0AAV5WLS0_9BILA</name>
<evidence type="ECO:0000256" key="1">
    <source>
        <dbReference type="SAM" id="MobiDB-lite"/>
    </source>
</evidence>
<feature type="region of interest" description="Disordered" evidence="1">
    <location>
        <begin position="52"/>
        <end position="90"/>
    </location>
</feature>
<keyword evidence="2" id="KW-1133">Transmembrane helix</keyword>
<reference evidence="3" key="1">
    <citation type="submission" date="2023-10" db="EMBL/GenBank/DDBJ databases">
        <title>Genome assembly of Pristionchus species.</title>
        <authorList>
            <person name="Yoshida K."/>
            <person name="Sommer R.J."/>
        </authorList>
    </citation>
    <scope>NUCLEOTIDE SEQUENCE</scope>
    <source>
        <strain evidence="3">RS5133</strain>
    </source>
</reference>
<dbReference type="EMBL" id="BTSY01000006">
    <property type="protein sequence ID" value="GMT33064.1"/>
    <property type="molecule type" value="Genomic_DNA"/>
</dbReference>
<dbReference type="Proteomes" id="UP001432322">
    <property type="component" value="Unassembled WGS sequence"/>
</dbReference>
<gene>
    <name evidence="3" type="ORF">PFISCL1PPCAC_24361</name>
</gene>
<feature type="compositionally biased region" description="Low complexity" evidence="1">
    <location>
        <begin position="66"/>
        <end position="82"/>
    </location>
</feature>
<evidence type="ECO:0000313" key="3">
    <source>
        <dbReference type="EMBL" id="GMT33064.1"/>
    </source>
</evidence>
<dbReference type="AlphaFoldDB" id="A0AAV5WLS0"/>